<accession>A0AAV2P7E7</accession>
<evidence type="ECO:0000313" key="1">
    <source>
        <dbReference type="EMBL" id="CAL1688457.1"/>
    </source>
</evidence>
<protein>
    <submittedName>
        <fullName evidence="1">Uncharacterized protein</fullName>
    </submittedName>
</protein>
<dbReference type="Proteomes" id="UP001497644">
    <property type="component" value="Chromosome 8"/>
</dbReference>
<proteinExistence type="predicted"/>
<name>A0AAV2P7E7_9HYME</name>
<sequence length="107" mass="12748">MRTRELRHLKLGIYKRKAVTSFICRKHRSLGIYKRDKARSKKGLRKASRLRDYARSYAASSSNQYAERLDLCAAIPSLQVPAPKERYRSRTIEKKFWRNEEERIFGK</sequence>
<organism evidence="1 2">
    <name type="scientific">Lasius platythorax</name>
    <dbReference type="NCBI Taxonomy" id="488582"/>
    <lineage>
        <taxon>Eukaryota</taxon>
        <taxon>Metazoa</taxon>
        <taxon>Ecdysozoa</taxon>
        <taxon>Arthropoda</taxon>
        <taxon>Hexapoda</taxon>
        <taxon>Insecta</taxon>
        <taxon>Pterygota</taxon>
        <taxon>Neoptera</taxon>
        <taxon>Endopterygota</taxon>
        <taxon>Hymenoptera</taxon>
        <taxon>Apocrita</taxon>
        <taxon>Aculeata</taxon>
        <taxon>Formicoidea</taxon>
        <taxon>Formicidae</taxon>
        <taxon>Formicinae</taxon>
        <taxon>Lasius</taxon>
        <taxon>Lasius</taxon>
    </lineage>
</organism>
<dbReference type="AlphaFoldDB" id="A0AAV2P7E7"/>
<gene>
    <name evidence="1" type="ORF">LPLAT_LOCUS13520</name>
</gene>
<evidence type="ECO:0000313" key="2">
    <source>
        <dbReference type="Proteomes" id="UP001497644"/>
    </source>
</evidence>
<reference evidence="1" key="1">
    <citation type="submission" date="2024-04" db="EMBL/GenBank/DDBJ databases">
        <authorList>
            <consortium name="Molecular Ecology Group"/>
        </authorList>
    </citation>
    <scope>NUCLEOTIDE SEQUENCE</scope>
</reference>
<dbReference type="EMBL" id="OZ034831">
    <property type="protein sequence ID" value="CAL1688457.1"/>
    <property type="molecule type" value="Genomic_DNA"/>
</dbReference>
<keyword evidence="2" id="KW-1185">Reference proteome</keyword>